<organism evidence="1 2">
    <name type="scientific">Candidatus Scatavimonas merdigallinarum</name>
    <dbReference type="NCBI Taxonomy" id="2840914"/>
    <lineage>
        <taxon>Bacteria</taxon>
        <taxon>Bacillati</taxon>
        <taxon>Bacillota</taxon>
        <taxon>Clostridia</taxon>
        <taxon>Eubacteriales</taxon>
        <taxon>Oscillospiraceae</taxon>
        <taxon>Oscillospiraceae incertae sedis</taxon>
        <taxon>Candidatus Scatavimonas</taxon>
    </lineage>
</organism>
<dbReference type="Proteomes" id="UP000886787">
    <property type="component" value="Unassembled WGS sequence"/>
</dbReference>
<evidence type="ECO:0000313" key="1">
    <source>
        <dbReference type="EMBL" id="HIQ80677.1"/>
    </source>
</evidence>
<reference evidence="1" key="1">
    <citation type="submission" date="2020-10" db="EMBL/GenBank/DDBJ databases">
        <authorList>
            <person name="Gilroy R."/>
        </authorList>
    </citation>
    <scope>NUCLEOTIDE SEQUENCE</scope>
    <source>
        <strain evidence="1">ChiSjej1B19-3389</strain>
    </source>
</reference>
<dbReference type="EMBL" id="DVFW01000026">
    <property type="protein sequence ID" value="HIQ80677.1"/>
    <property type="molecule type" value="Genomic_DNA"/>
</dbReference>
<accession>A0A9D1CU96</accession>
<gene>
    <name evidence="1" type="ORF">IAD32_05255</name>
</gene>
<evidence type="ECO:0000313" key="2">
    <source>
        <dbReference type="Proteomes" id="UP000886787"/>
    </source>
</evidence>
<comment type="caution">
    <text evidence="1">The sequence shown here is derived from an EMBL/GenBank/DDBJ whole genome shotgun (WGS) entry which is preliminary data.</text>
</comment>
<name>A0A9D1CU96_9FIRM</name>
<proteinExistence type="predicted"/>
<dbReference type="AlphaFoldDB" id="A0A9D1CU96"/>
<protein>
    <submittedName>
        <fullName evidence="1">Uncharacterized protein</fullName>
    </submittedName>
</protein>
<reference evidence="1" key="2">
    <citation type="journal article" date="2021" name="PeerJ">
        <title>Extensive microbial diversity within the chicken gut microbiome revealed by metagenomics and culture.</title>
        <authorList>
            <person name="Gilroy R."/>
            <person name="Ravi A."/>
            <person name="Getino M."/>
            <person name="Pursley I."/>
            <person name="Horton D.L."/>
            <person name="Alikhan N.F."/>
            <person name="Baker D."/>
            <person name="Gharbi K."/>
            <person name="Hall N."/>
            <person name="Watson M."/>
            <person name="Adriaenssens E.M."/>
            <person name="Foster-Nyarko E."/>
            <person name="Jarju S."/>
            <person name="Secka A."/>
            <person name="Antonio M."/>
            <person name="Oren A."/>
            <person name="Chaudhuri R.R."/>
            <person name="La Ragione R."/>
            <person name="Hildebrand F."/>
            <person name="Pallen M.J."/>
        </authorList>
    </citation>
    <scope>NUCLEOTIDE SEQUENCE</scope>
    <source>
        <strain evidence="1">ChiSjej1B19-3389</strain>
    </source>
</reference>
<sequence>MSFAFDFDKLGIRQRKKCSSKSLYIADEVIAGIEEIASITHSSFNNVATSMLETQLKILQQRYKNQKKEVRL</sequence>